<name>A0A1V0U1S5_9ACTN</name>
<dbReference type="RefSeq" id="WP_083109325.1">
    <property type="nucleotide sequence ID" value="NZ_CP020569.1"/>
</dbReference>
<accession>A0A1V0U1S5</accession>
<evidence type="ECO:0000313" key="2">
    <source>
        <dbReference type="Proteomes" id="UP000192726"/>
    </source>
</evidence>
<dbReference type="EMBL" id="CP020569">
    <property type="protein sequence ID" value="ARF59133.1"/>
    <property type="molecule type" value="Genomic_DNA"/>
</dbReference>
<gene>
    <name evidence="1" type="ORF">B1H19_37570</name>
</gene>
<evidence type="ECO:0008006" key="3">
    <source>
        <dbReference type="Google" id="ProtNLM"/>
    </source>
</evidence>
<reference evidence="1 2" key="1">
    <citation type="submission" date="2017-04" db="EMBL/GenBank/DDBJ databases">
        <title>Complete Genome Sequence of Streptomyces gilvosporeus F607, a Capable Producer of Natamycin.</title>
        <authorList>
            <person name="Zong G."/>
            <person name="Zhong C."/>
            <person name="Fu J."/>
            <person name="Qin R."/>
            <person name="Cao G."/>
        </authorList>
    </citation>
    <scope>NUCLEOTIDE SEQUENCE [LARGE SCALE GENOMIC DNA]</scope>
    <source>
        <strain evidence="1 2">F607</strain>
    </source>
</reference>
<dbReference type="InterPro" id="IPR036390">
    <property type="entry name" value="WH_DNA-bd_sf"/>
</dbReference>
<organism evidence="1 2">
    <name type="scientific">Streptomyces gilvosporeus</name>
    <dbReference type="NCBI Taxonomy" id="553510"/>
    <lineage>
        <taxon>Bacteria</taxon>
        <taxon>Bacillati</taxon>
        <taxon>Actinomycetota</taxon>
        <taxon>Actinomycetes</taxon>
        <taxon>Kitasatosporales</taxon>
        <taxon>Streptomycetaceae</taxon>
        <taxon>Streptomyces</taxon>
    </lineage>
</organism>
<dbReference type="InterPro" id="IPR036388">
    <property type="entry name" value="WH-like_DNA-bd_sf"/>
</dbReference>
<evidence type="ECO:0000313" key="1">
    <source>
        <dbReference type="EMBL" id="ARF59133.1"/>
    </source>
</evidence>
<dbReference type="AlphaFoldDB" id="A0A1V0U1S5"/>
<sequence>MTDMTRLPDVREQRPLGYWLKHIDGAITESLGRLFAADGLNRRSWQVLNTISYGPITVAVLDETMAAFLSADEPTMWPHVERFIERGWAQVAGDGSVTLTGEGRRSYERVAERSGALRVRMMECLSANEHEVLMELLQRVAAHLDALAAEAPQQ</sequence>
<dbReference type="KEGG" id="sgv:B1H19_37570"/>
<dbReference type="Gene3D" id="1.10.10.10">
    <property type="entry name" value="Winged helix-like DNA-binding domain superfamily/Winged helix DNA-binding domain"/>
    <property type="match status" value="1"/>
</dbReference>
<protein>
    <recommendedName>
        <fullName evidence="3">MarR family transcriptional regulator</fullName>
    </recommendedName>
</protein>
<dbReference type="STRING" id="553510.B1H19_37570"/>
<dbReference type="Proteomes" id="UP000192726">
    <property type="component" value="Chromosome"/>
</dbReference>
<keyword evidence="2" id="KW-1185">Reference proteome</keyword>
<proteinExistence type="predicted"/>
<dbReference type="OrthoDB" id="3697068at2"/>
<dbReference type="SUPFAM" id="SSF46785">
    <property type="entry name" value="Winged helix' DNA-binding domain"/>
    <property type="match status" value="1"/>
</dbReference>